<gene>
    <name evidence="1" type="ORF">EOW65_01855</name>
</gene>
<organism evidence="1 2">
    <name type="scientific">Paenirhodobacter ferrireducens</name>
    <dbReference type="NCBI Taxonomy" id="1215032"/>
    <lineage>
        <taxon>Bacteria</taxon>
        <taxon>Pseudomonadati</taxon>
        <taxon>Pseudomonadota</taxon>
        <taxon>Alphaproteobacteria</taxon>
        <taxon>Rhodobacterales</taxon>
        <taxon>Rhodobacter group</taxon>
        <taxon>Paenirhodobacter</taxon>
    </lineage>
</organism>
<comment type="caution">
    <text evidence="1">The sequence shown here is derived from an EMBL/GenBank/DDBJ whole genome shotgun (WGS) entry which is preliminary data.</text>
</comment>
<evidence type="ECO:0000313" key="1">
    <source>
        <dbReference type="EMBL" id="RWR52346.1"/>
    </source>
</evidence>
<accession>A0A443LT45</accession>
<keyword evidence="2" id="KW-1185">Reference proteome</keyword>
<dbReference type="Proteomes" id="UP000286594">
    <property type="component" value="Unassembled WGS sequence"/>
</dbReference>
<dbReference type="AlphaFoldDB" id="A0A443LT45"/>
<protein>
    <submittedName>
        <fullName evidence="1">Uncharacterized protein</fullName>
    </submittedName>
</protein>
<dbReference type="OrthoDB" id="7876148at2"/>
<evidence type="ECO:0000313" key="2">
    <source>
        <dbReference type="Proteomes" id="UP000286594"/>
    </source>
</evidence>
<proteinExistence type="predicted"/>
<reference evidence="1 2" key="1">
    <citation type="submission" date="2019-01" db="EMBL/GenBank/DDBJ databases">
        <title>Sinorhodobacter populi sp. nov. isolated from the symptomatic bark tissue of Populus euramericana canker.</title>
        <authorList>
            <person name="Xu G."/>
        </authorList>
    </citation>
    <scope>NUCLEOTIDE SEQUENCE [LARGE SCALE GENOMIC DNA]</scope>
    <source>
        <strain evidence="1 2">CCTCC AB2012026</strain>
    </source>
</reference>
<name>A0A443LT45_9RHOB</name>
<dbReference type="RefSeq" id="WP_128147311.1">
    <property type="nucleotide sequence ID" value="NZ_SAVB01000002.1"/>
</dbReference>
<dbReference type="EMBL" id="SAVB01000002">
    <property type="protein sequence ID" value="RWR52346.1"/>
    <property type="molecule type" value="Genomic_DNA"/>
</dbReference>
<sequence>MALIDELADDLAAKTMAAMKELDDDRFYMQVAKVIGTSSPSLQEAFMTSCRLRISAQRGESFLNDALKAWREGATAPAAPRGAEGGH</sequence>